<gene>
    <name evidence="1" type="ORF">FEM48_ZijujUnG0115000</name>
</gene>
<dbReference type="AlphaFoldDB" id="A0A978U7Y2"/>
<reference evidence="1" key="1">
    <citation type="journal article" date="2021" name="Front. Plant Sci.">
        <title>Chromosome-Scale Genome Assembly for Chinese Sour Jujube and Insights Into Its Genome Evolution and Domestication Signature.</title>
        <authorList>
            <person name="Shen L.-Y."/>
            <person name="Luo H."/>
            <person name="Wang X.-L."/>
            <person name="Wang X.-M."/>
            <person name="Qiu X.-J."/>
            <person name="Liu H."/>
            <person name="Zhou S.-S."/>
            <person name="Jia K.-H."/>
            <person name="Nie S."/>
            <person name="Bao Y.-T."/>
            <person name="Zhang R.-G."/>
            <person name="Yun Q.-Z."/>
            <person name="Chai Y.-H."/>
            <person name="Lu J.-Y."/>
            <person name="Li Y."/>
            <person name="Zhao S.-W."/>
            <person name="Mao J.-F."/>
            <person name="Jia S.-G."/>
            <person name="Mao Y.-M."/>
        </authorList>
    </citation>
    <scope>NUCLEOTIDE SEQUENCE</scope>
    <source>
        <strain evidence="1">AT0</strain>
        <tissue evidence="1">Leaf</tissue>
    </source>
</reference>
<evidence type="ECO:0000313" key="2">
    <source>
        <dbReference type="Proteomes" id="UP000813462"/>
    </source>
</evidence>
<comment type="caution">
    <text evidence="1">The sequence shown here is derived from an EMBL/GenBank/DDBJ whole genome shotgun (WGS) entry which is preliminary data.</text>
</comment>
<proteinExistence type="predicted"/>
<name>A0A978U7Y2_ZIZJJ</name>
<dbReference type="EMBL" id="JAEACU010000478">
    <property type="protein sequence ID" value="KAH7510546.1"/>
    <property type="molecule type" value="Genomic_DNA"/>
</dbReference>
<accession>A0A978U7Y2</accession>
<organism evidence="1 2">
    <name type="scientific">Ziziphus jujuba var. spinosa</name>
    <dbReference type="NCBI Taxonomy" id="714518"/>
    <lineage>
        <taxon>Eukaryota</taxon>
        <taxon>Viridiplantae</taxon>
        <taxon>Streptophyta</taxon>
        <taxon>Embryophyta</taxon>
        <taxon>Tracheophyta</taxon>
        <taxon>Spermatophyta</taxon>
        <taxon>Magnoliopsida</taxon>
        <taxon>eudicotyledons</taxon>
        <taxon>Gunneridae</taxon>
        <taxon>Pentapetalae</taxon>
        <taxon>rosids</taxon>
        <taxon>fabids</taxon>
        <taxon>Rosales</taxon>
        <taxon>Rhamnaceae</taxon>
        <taxon>Paliureae</taxon>
        <taxon>Ziziphus</taxon>
    </lineage>
</organism>
<dbReference type="Proteomes" id="UP000813462">
    <property type="component" value="Unassembled WGS sequence"/>
</dbReference>
<sequence length="104" mass="10924">MVLGITEKSEGVALGQCYARDKECSVLCATGSALGCCSCFSSSWLLKRSWCQVKEGYVNRRATGTKDHASETITVPLFAGTRVSPVANAGVSVVVVSVPSFAKC</sequence>
<evidence type="ECO:0000313" key="1">
    <source>
        <dbReference type="EMBL" id="KAH7510546.1"/>
    </source>
</evidence>
<protein>
    <submittedName>
        <fullName evidence="1">Uncharacterized protein</fullName>
    </submittedName>
</protein>